<evidence type="ECO:0000256" key="1">
    <source>
        <dbReference type="ARBA" id="ARBA00004167"/>
    </source>
</evidence>
<evidence type="ECO:0000256" key="12">
    <source>
        <dbReference type="SAM" id="Phobius"/>
    </source>
</evidence>
<dbReference type="OrthoDB" id="153510at2"/>
<dbReference type="GO" id="GO:0005886">
    <property type="term" value="C:plasma membrane"/>
    <property type="evidence" value="ECO:0007669"/>
    <property type="project" value="UniProtKB-SubCell"/>
</dbReference>
<keyword evidence="6" id="KW-0805">Transcription regulation</keyword>
<reference evidence="15" key="1">
    <citation type="submission" date="2009-09" db="EMBL/GenBank/DDBJ databases">
        <title>The complete genome of Nakamurella multipartita DSM 44233.</title>
        <authorList>
            <consortium name="US DOE Joint Genome Institute (JGI-PGF)"/>
            <person name="Lucas S."/>
            <person name="Copeland A."/>
            <person name="Lapidus A."/>
            <person name="Glavina del Rio T."/>
            <person name="Dalin E."/>
            <person name="Tice H."/>
            <person name="Bruce D."/>
            <person name="Goodwin L."/>
            <person name="Pitluck S."/>
            <person name="Kyrpides N."/>
            <person name="Mavromatis K."/>
            <person name="Ivanova N."/>
            <person name="Ovchinnikova G."/>
            <person name="Sims D."/>
            <person name="Meincke L."/>
            <person name="Brettin T."/>
            <person name="Detter J.C."/>
            <person name="Han C."/>
            <person name="Larimer F."/>
            <person name="Land M."/>
            <person name="Hauser L."/>
            <person name="Markowitz V."/>
            <person name="Cheng J.-F."/>
            <person name="Hugenholtz P."/>
            <person name="Woyke T."/>
            <person name="Wu D."/>
            <person name="Klenk H.-P."/>
            <person name="Eisen J.A."/>
        </authorList>
    </citation>
    <scope>NUCLEOTIDE SEQUENCE [LARGE SCALE GENOMIC DNA]</scope>
    <source>
        <strain evidence="15">ATCC 700099 / DSM 44233 / CIP 104796 / JCM 9543 / NBRC 105858 / Y-104</strain>
    </source>
</reference>
<keyword evidence="3" id="KW-1003">Cell membrane</keyword>
<dbReference type="InterPro" id="IPR018764">
    <property type="entry name" value="RskA_C"/>
</dbReference>
<gene>
    <name evidence="14" type="ordered locus">Namu_5092</name>
</gene>
<dbReference type="RefSeq" id="WP_015750171.1">
    <property type="nucleotide sequence ID" value="NC_013235.1"/>
</dbReference>
<evidence type="ECO:0000256" key="9">
    <source>
        <dbReference type="ARBA" id="ARBA00029829"/>
    </source>
</evidence>
<evidence type="ECO:0000256" key="10">
    <source>
        <dbReference type="ARBA" id="ARBA00030803"/>
    </source>
</evidence>
<accession>C8XB71</accession>
<dbReference type="Proteomes" id="UP000002218">
    <property type="component" value="Chromosome"/>
</dbReference>
<dbReference type="KEGG" id="nml:Namu_5092"/>
<dbReference type="Pfam" id="PF10099">
    <property type="entry name" value="RskA_C"/>
    <property type="match status" value="1"/>
</dbReference>
<dbReference type="GO" id="GO:0016989">
    <property type="term" value="F:sigma factor antagonist activity"/>
    <property type="evidence" value="ECO:0007669"/>
    <property type="project" value="TreeGrafter"/>
</dbReference>
<feature type="domain" description="Anti-sigma K factor RskA C-terminal" evidence="13">
    <location>
        <begin position="120"/>
        <end position="254"/>
    </location>
</feature>
<dbReference type="InParanoid" id="C8XB71"/>
<keyword evidence="5 12" id="KW-1133">Transmembrane helix</keyword>
<dbReference type="HOGENOM" id="CLU_075802_1_0_11"/>
<evidence type="ECO:0000313" key="14">
    <source>
        <dbReference type="EMBL" id="ACV81363.1"/>
    </source>
</evidence>
<reference evidence="14 15" key="2">
    <citation type="journal article" date="2010" name="Stand. Genomic Sci.">
        <title>Complete genome sequence of Nakamurella multipartita type strain (Y-104).</title>
        <authorList>
            <person name="Tice H."/>
            <person name="Mayilraj S."/>
            <person name="Sims D."/>
            <person name="Lapidus A."/>
            <person name="Nolan M."/>
            <person name="Lucas S."/>
            <person name="Glavina Del Rio T."/>
            <person name="Copeland A."/>
            <person name="Cheng J.F."/>
            <person name="Meincke L."/>
            <person name="Bruce D."/>
            <person name="Goodwin L."/>
            <person name="Pitluck S."/>
            <person name="Ivanova N."/>
            <person name="Mavromatis K."/>
            <person name="Ovchinnikova G."/>
            <person name="Pati A."/>
            <person name="Chen A."/>
            <person name="Palaniappan K."/>
            <person name="Land M."/>
            <person name="Hauser L."/>
            <person name="Chang Y.J."/>
            <person name="Jeffries C.D."/>
            <person name="Detter J.C."/>
            <person name="Brettin T."/>
            <person name="Rohde M."/>
            <person name="Goker M."/>
            <person name="Bristow J."/>
            <person name="Eisen J.A."/>
            <person name="Markowitz V."/>
            <person name="Hugenholtz P."/>
            <person name="Kyrpides N.C."/>
            <person name="Klenk H.P."/>
            <person name="Chen F."/>
        </authorList>
    </citation>
    <scope>NUCLEOTIDE SEQUENCE [LARGE SCALE GENOMIC DNA]</scope>
    <source>
        <strain evidence="15">ATCC 700099 / DSM 44233 / CIP 104796 / JCM 9543 / NBRC 105858 / Y-104</strain>
    </source>
</reference>
<dbReference type="PANTHER" id="PTHR37461">
    <property type="entry name" value="ANTI-SIGMA-K FACTOR RSKA"/>
    <property type="match status" value="1"/>
</dbReference>
<dbReference type="InterPro" id="IPR041916">
    <property type="entry name" value="Anti_sigma_zinc_sf"/>
</dbReference>
<evidence type="ECO:0000256" key="11">
    <source>
        <dbReference type="SAM" id="MobiDB-lite"/>
    </source>
</evidence>
<dbReference type="InterPro" id="IPR051474">
    <property type="entry name" value="Anti-sigma-K/W_factor"/>
</dbReference>
<proteinExistence type="predicted"/>
<dbReference type="PANTHER" id="PTHR37461:SF1">
    <property type="entry name" value="ANTI-SIGMA-K FACTOR RSKA"/>
    <property type="match status" value="1"/>
</dbReference>
<dbReference type="GO" id="GO:0006417">
    <property type="term" value="P:regulation of translation"/>
    <property type="evidence" value="ECO:0007669"/>
    <property type="project" value="TreeGrafter"/>
</dbReference>
<keyword evidence="4 12" id="KW-0812">Transmembrane</keyword>
<evidence type="ECO:0000256" key="3">
    <source>
        <dbReference type="ARBA" id="ARBA00022475"/>
    </source>
</evidence>
<keyword evidence="7 12" id="KW-0472">Membrane</keyword>
<feature type="transmembrane region" description="Helical" evidence="12">
    <location>
        <begin position="118"/>
        <end position="137"/>
    </location>
</feature>
<dbReference type="STRING" id="479431.Namu_5092"/>
<dbReference type="AlphaFoldDB" id="C8XB71"/>
<evidence type="ECO:0000259" key="13">
    <source>
        <dbReference type="Pfam" id="PF10099"/>
    </source>
</evidence>
<dbReference type="eggNOG" id="COG5662">
    <property type="taxonomic scope" value="Bacteria"/>
</dbReference>
<evidence type="ECO:0000313" key="15">
    <source>
        <dbReference type="Proteomes" id="UP000002218"/>
    </source>
</evidence>
<dbReference type="Gene3D" id="1.10.10.1320">
    <property type="entry name" value="Anti-sigma factor, zinc-finger domain"/>
    <property type="match status" value="1"/>
</dbReference>
<evidence type="ECO:0000256" key="4">
    <source>
        <dbReference type="ARBA" id="ARBA00022692"/>
    </source>
</evidence>
<feature type="region of interest" description="Disordered" evidence="11">
    <location>
        <begin position="83"/>
        <end position="104"/>
    </location>
</feature>
<evidence type="ECO:0000256" key="7">
    <source>
        <dbReference type="ARBA" id="ARBA00023136"/>
    </source>
</evidence>
<keyword evidence="8" id="KW-0804">Transcription</keyword>
<protein>
    <recommendedName>
        <fullName evidence="10">Regulator of SigK</fullName>
    </recommendedName>
    <alternativeName>
        <fullName evidence="9">Sigma-K anti-sigma factor RskA</fullName>
    </alternativeName>
</protein>
<comment type="subcellular location">
    <subcellularLocation>
        <location evidence="2">Cell membrane</location>
    </subcellularLocation>
    <subcellularLocation>
        <location evidence="1">Membrane</location>
        <topology evidence="1">Single-pass membrane protein</topology>
    </subcellularLocation>
</comment>
<sequence length="262" mass="27243">MTEPDLHLDTAALALGALPPGERPAVEAHIETCELCRAELAGFQETVALLATVSAEIPPASLRRSVLAAVAVTPQLPPVDRPVPAFRPSIASPPPEAPGPVETPDNVHYLRPWYRRPVTWIAAAVAAVVIGGGLVAVDQFRGQQQVAQSPEQCVATATDRSELTPANGQGVVTYAPSCGAVTVDVAGLPALPDDRTYQLWALSDQAEVAPRSLGLLPQAAAGQPQVVTQMTRPGEVAVAVTAEPGQGSASPTMPIVWMTELA</sequence>
<evidence type="ECO:0000256" key="6">
    <source>
        <dbReference type="ARBA" id="ARBA00023015"/>
    </source>
</evidence>
<evidence type="ECO:0000256" key="8">
    <source>
        <dbReference type="ARBA" id="ARBA00023163"/>
    </source>
</evidence>
<evidence type="ECO:0000256" key="5">
    <source>
        <dbReference type="ARBA" id="ARBA00022989"/>
    </source>
</evidence>
<organism evidence="14 15">
    <name type="scientific">Nakamurella multipartita (strain ATCC 700099 / DSM 44233 / CIP 104796 / JCM 9543 / NBRC 105858 / Y-104)</name>
    <name type="common">Microsphaera multipartita</name>
    <dbReference type="NCBI Taxonomy" id="479431"/>
    <lineage>
        <taxon>Bacteria</taxon>
        <taxon>Bacillati</taxon>
        <taxon>Actinomycetota</taxon>
        <taxon>Actinomycetes</taxon>
        <taxon>Nakamurellales</taxon>
        <taxon>Nakamurellaceae</taxon>
        <taxon>Nakamurella</taxon>
    </lineage>
</organism>
<dbReference type="EMBL" id="CP001737">
    <property type="protein sequence ID" value="ACV81363.1"/>
    <property type="molecule type" value="Genomic_DNA"/>
</dbReference>
<name>C8XB71_NAKMY</name>
<keyword evidence="15" id="KW-1185">Reference proteome</keyword>
<evidence type="ECO:0000256" key="2">
    <source>
        <dbReference type="ARBA" id="ARBA00004236"/>
    </source>
</evidence>